<dbReference type="InterPro" id="IPR013517">
    <property type="entry name" value="FG-GAP"/>
</dbReference>
<keyword evidence="1" id="KW-0732">Signal</keyword>
<sequence>MTQPGIYNVVTIDGNQAPNPNCIPFFPVGNNGEWFKYIPNSNSYLTITTDLQQNSGGDTRIHVFSGTCNALVCEGGDDASGTGYLSTLSLNVTGGETYYIAFDNKWSSNGFDFQIIESPPPPPPPITFTIQNIPTTGANRAIVDMNGDHLDDIVSISKTNINIQEQQTSGGFQTRNITTSSADNLPSWSLAAADFNADGFTDFIYGSSSGVTFMRSNSNGSYTEISSGEDIFTQRSNFIDINNDGHLDAFISHDSGPNVYYINDGQGNLVFHEGESATGVPSGLGLYPSGGNYGSIWVDYNNDRNIDLFIAKCGGEVARRTNQMHRNNGDGTFTEIAAALNLADPIQTWSAAWGDFDNDGDMDVFIGASSGAHKLLRNDLTIDSNGNAAVTFVDVSSTTGVNALLATGLEHTTYDFDNDGNLDIVSNGNILFGNGDLTFSLYSEMLSTDNGAFGDLNNDGFIDAFNNGKIYMNSGNSNNWISVCTSGTTGYSNINGIGARVEIHTPSGVQIRDVRSGEGFKYMSTLNTHFGLGAETTINNLVIYWPSGVVDNILNPTINQRLCVTEAQALSVQDHKLESLTLYPNPVEKILNISTTITLNGRIATVFNINGKKVLNTKLENNTLNVSTLQSGFYILRLETDGRVIHRKFIKQ</sequence>
<organism evidence="4 5">
    <name type="scientific">Bizionia argentinensis JUB59</name>
    <dbReference type="NCBI Taxonomy" id="1046627"/>
    <lineage>
        <taxon>Bacteria</taxon>
        <taxon>Pseudomonadati</taxon>
        <taxon>Bacteroidota</taxon>
        <taxon>Flavobacteriia</taxon>
        <taxon>Flavobacteriales</taxon>
        <taxon>Flavobacteriaceae</taxon>
        <taxon>Bizionia</taxon>
    </lineage>
</organism>
<dbReference type="Proteomes" id="UP000003730">
    <property type="component" value="Unassembled WGS sequence"/>
</dbReference>
<feature type="domain" description="Secretion system C-terminal sorting" evidence="3">
    <location>
        <begin position="582"/>
        <end position="650"/>
    </location>
</feature>
<dbReference type="Pfam" id="PF07593">
    <property type="entry name" value="UnbV_ASPIC"/>
    <property type="match status" value="1"/>
</dbReference>
<dbReference type="EMBL" id="AFXZ01000034">
    <property type="protein sequence ID" value="EGV43195.2"/>
    <property type="molecule type" value="Genomic_DNA"/>
</dbReference>
<dbReference type="Pfam" id="PF13517">
    <property type="entry name" value="FG-GAP_3"/>
    <property type="match status" value="2"/>
</dbReference>
<dbReference type="PANTHER" id="PTHR16026">
    <property type="entry name" value="CARTILAGE ACIDIC PROTEIN 1"/>
    <property type="match status" value="1"/>
</dbReference>
<dbReference type="InterPro" id="IPR026444">
    <property type="entry name" value="Secre_tail"/>
</dbReference>
<evidence type="ECO:0000313" key="4">
    <source>
        <dbReference type="EMBL" id="EGV43195.2"/>
    </source>
</evidence>
<name>G2EEJ4_9FLAO</name>
<dbReference type="PANTHER" id="PTHR16026:SF0">
    <property type="entry name" value="CARTILAGE ACIDIC PROTEIN 1"/>
    <property type="match status" value="1"/>
</dbReference>
<feature type="domain" description="ASPIC/UnbV" evidence="2">
    <location>
        <begin position="496"/>
        <end position="562"/>
    </location>
</feature>
<dbReference type="OrthoDB" id="9816120at2"/>
<reference evidence="4 5" key="1">
    <citation type="journal article" date="2008" name="Int. J. Syst. Evol. Microbiol.">
        <title>Bizionia argentinensis sp. nov., isolated from surface marine water in Antarctica.</title>
        <authorList>
            <person name="Bercovich A."/>
            <person name="Vazquez S.C."/>
            <person name="Yankilevich P."/>
            <person name="Coria S.H."/>
            <person name="Foti M."/>
            <person name="Hernandez E."/>
            <person name="Vidal A."/>
            <person name="Ruberto L."/>
            <person name="Melo C."/>
            <person name="Marenssi S."/>
            <person name="Criscuolo M."/>
            <person name="Memoli M."/>
            <person name="Arguelles M."/>
            <person name="Mac Cormack W.P."/>
        </authorList>
    </citation>
    <scope>NUCLEOTIDE SEQUENCE [LARGE SCALE GENOMIC DNA]</scope>
    <source>
        <strain evidence="4 5">JUB59</strain>
    </source>
</reference>
<proteinExistence type="predicted"/>
<dbReference type="eggNOG" id="COG3325">
    <property type="taxonomic scope" value="Bacteria"/>
</dbReference>
<dbReference type="Pfam" id="PF18962">
    <property type="entry name" value="Por_Secre_tail"/>
    <property type="match status" value="1"/>
</dbReference>
<dbReference type="eggNOG" id="COG3291">
    <property type="taxonomic scope" value="Bacteria"/>
</dbReference>
<keyword evidence="5" id="KW-1185">Reference proteome</keyword>
<evidence type="ECO:0000259" key="3">
    <source>
        <dbReference type="Pfam" id="PF18962"/>
    </source>
</evidence>
<evidence type="ECO:0000256" key="1">
    <source>
        <dbReference type="ARBA" id="ARBA00022729"/>
    </source>
</evidence>
<protein>
    <submittedName>
        <fullName evidence="4">T9SS type A sorting domain-containing protein</fullName>
    </submittedName>
</protein>
<dbReference type="SUPFAM" id="SSF69318">
    <property type="entry name" value="Integrin alpha N-terminal domain"/>
    <property type="match status" value="1"/>
</dbReference>
<dbReference type="NCBIfam" id="TIGR04183">
    <property type="entry name" value="Por_Secre_tail"/>
    <property type="match status" value="1"/>
</dbReference>
<dbReference type="PATRIC" id="fig|1046627.3.peg.1938"/>
<dbReference type="InterPro" id="IPR028994">
    <property type="entry name" value="Integrin_alpha_N"/>
</dbReference>
<accession>G2EEJ4</accession>
<dbReference type="InterPro" id="IPR011519">
    <property type="entry name" value="UnbV_ASPIC"/>
</dbReference>
<dbReference type="InterPro" id="IPR027039">
    <property type="entry name" value="Crtac1"/>
</dbReference>
<evidence type="ECO:0000259" key="2">
    <source>
        <dbReference type="Pfam" id="PF07593"/>
    </source>
</evidence>
<dbReference type="Gene3D" id="2.130.10.130">
    <property type="entry name" value="Integrin alpha, N-terminal"/>
    <property type="match status" value="1"/>
</dbReference>
<dbReference type="STRING" id="1046627.BZARG_1095"/>
<comment type="caution">
    <text evidence="4">The sequence shown here is derived from an EMBL/GenBank/DDBJ whole genome shotgun (WGS) entry which is preliminary data.</text>
</comment>
<evidence type="ECO:0000313" key="5">
    <source>
        <dbReference type="Proteomes" id="UP000003730"/>
    </source>
</evidence>
<gene>
    <name evidence="4" type="ORF">BZARG_1095</name>
</gene>
<dbReference type="AlphaFoldDB" id="G2EEJ4"/>